<feature type="domain" description="Transcription factor TFIIIC triple barrel" evidence="2">
    <location>
        <begin position="22"/>
        <end position="172"/>
    </location>
</feature>
<feature type="region of interest" description="Disordered" evidence="1">
    <location>
        <begin position="309"/>
        <end position="329"/>
    </location>
</feature>
<evidence type="ECO:0000256" key="1">
    <source>
        <dbReference type="SAM" id="MobiDB-lite"/>
    </source>
</evidence>
<organism evidence="3 4">
    <name type="scientific">Endocarpon pusillum (strain Z07020 / HMAS-L-300199)</name>
    <name type="common">Lichen-forming fungus</name>
    <dbReference type="NCBI Taxonomy" id="1263415"/>
    <lineage>
        <taxon>Eukaryota</taxon>
        <taxon>Fungi</taxon>
        <taxon>Dikarya</taxon>
        <taxon>Ascomycota</taxon>
        <taxon>Pezizomycotina</taxon>
        <taxon>Eurotiomycetes</taxon>
        <taxon>Chaetothyriomycetidae</taxon>
        <taxon>Verrucariales</taxon>
        <taxon>Verrucariaceae</taxon>
        <taxon>Endocarpon</taxon>
    </lineage>
</organism>
<keyword evidence="4" id="KW-1185">Reference proteome</keyword>
<feature type="compositionally biased region" description="Polar residues" evidence="1">
    <location>
        <begin position="315"/>
        <end position="329"/>
    </location>
</feature>
<dbReference type="Proteomes" id="UP000019373">
    <property type="component" value="Unassembled WGS sequence"/>
</dbReference>
<dbReference type="OMA" id="FSCSWAD"/>
<accession>U1FZR3</accession>
<dbReference type="Gene3D" id="2.60.40.4370">
    <property type="match status" value="1"/>
</dbReference>
<gene>
    <name evidence="3" type="ORF">EPUS_04720</name>
</gene>
<dbReference type="AlphaFoldDB" id="U1FZR3"/>
<evidence type="ECO:0000313" key="4">
    <source>
        <dbReference type="Proteomes" id="UP000019373"/>
    </source>
</evidence>
<sequence length="329" mass="37014">MNNLEWTDHKDSEYEYEYHPSETETFYVDLDLSTANGGRREPLKRTKLSQQSENEDDQESRLSTGPVDAHAQADNGAAKDDEDAQDEQGDAEGPSTIKPPANDIQILDLHGQNPVISYQNQIYRCTWSDMIGTAMFFTKAEAGNDQEALMSTDDFYLMNTSRIKLIGQKAKLVGKPGRKRQRQADEESLNAVHADSENDEDTYVPAGKSLGEIRTSNPKMNADIRRQAAFLEKLMDVKRAKGEFDNVRTVFSQRKNTRIIQPRDIETGRIRPRGEFPSVSVEIEELNRRVVRGDATALIRLQDIYSGMEGDPQKIASSSSHSDGLRPNT</sequence>
<feature type="region of interest" description="Disordered" evidence="1">
    <location>
        <begin position="174"/>
        <end position="215"/>
    </location>
</feature>
<name>U1FZR3_ENDPU</name>
<reference evidence="4" key="1">
    <citation type="journal article" date="2014" name="BMC Genomics">
        <title>Genome characteristics reveal the impact of lichenization on lichen-forming fungus Endocarpon pusillum Hedwig (Verrucariales, Ascomycota).</title>
        <authorList>
            <person name="Wang Y.-Y."/>
            <person name="Liu B."/>
            <person name="Zhang X.-Y."/>
            <person name="Zhou Q.-M."/>
            <person name="Zhang T."/>
            <person name="Li H."/>
            <person name="Yu Y.-F."/>
            <person name="Zhang X.-L."/>
            <person name="Hao X.-Y."/>
            <person name="Wang M."/>
            <person name="Wang L."/>
            <person name="Wei J.-C."/>
        </authorList>
    </citation>
    <scope>NUCLEOTIDE SEQUENCE [LARGE SCALE GENOMIC DNA]</scope>
    <source>
        <strain evidence="4">Z07020 / HMAS-L-300199</strain>
    </source>
</reference>
<dbReference type="Pfam" id="PF10419">
    <property type="entry name" value="TFIIIC_sub6"/>
    <property type="match status" value="1"/>
</dbReference>
<dbReference type="GeneID" id="19239674"/>
<protein>
    <recommendedName>
        <fullName evidence="2">Transcription factor TFIIIC triple barrel domain-containing protein</fullName>
    </recommendedName>
</protein>
<dbReference type="HOGENOM" id="CLU_062298_0_0_1"/>
<proteinExistence type="predicted"/>
<evidence type="ECO:0000259" key="2">
    <source>
        <dbReference type="Pfam" id="PF10419"/>
    </source>
</evidence>
<dbReference type="RefSeq" id="XP_007803900.1">
    <property type="nucleotide sequence ID" value="XM_007805709.1"/>
</dbReference>
<dbReference type="eggNOG" id="ENOG502SV1F">
    <property type="taxonomic scope" value="Eukaryota"/>
</dbReference>
<feature type="compositionally biased region" description="Basic and acidic residues" evidence="1">
    <location>
        <begin position="1"/>
        <end position="22"/>
    </location>
</feature>
<evidence type="ECO:0000313" key="3">
    <source>
        <dbReference type="EMBL" id="ERF70442.1"/>
    </source>
</evidence>
<dbReference type="InterPro" id="IPR019481">
    <property type="entry name" value="TFIIIC_triple_barrel"/>
</dbReference>
<dbReference type="OrthoDB" id="1877767at2759"/>
<dbReference type="EMBL" id="KE721317">
    <property type="protein sequence ID" value="ERF70442.1"/>
    <property type="molecule type" value="Genomic_DNA"/>
</dbReference>
<feature type="compositionally biased region" description="Acidic residues" evidence="1">
    <location>
        <begin position="80"/>
        <end position="90"/>
    </location>
</feature>
<feature type="region of interest" description="Disordered" evidence="1">
    <location>
        <begin position="1"/>
        <end position="101"/>
    </location>
</feature>